<evidence type="ECO:0000256" key="1">
    <source>
        <dbReference type="ARBA" id="ARBA00022801"/>
    </source>
</evidence>
<dbReference type="PROSITE" id="PS50175">
    <property type="entry name" value="ASP_PROT_RETROV"/>
    <property type="match status" value="1"/>
</dbReference>
<evidence type="ECO:0000313" key="4">
    <source>
        <dbReference type="Proteomes" id="UP000030764"/>
    </source>
</evidence>
<keyword evidence="1" id="KW-0378">Hydrolase</keyword>
<name>A0A085LJA9_9BILA</name>
<proteinExistence type="predicted"/>
<gene>
    <name evidence="3" type="ORF">M513_14068</name>
</gene>
<protein>
    <recommendedName>
        <fullName evidence="2">Peptidase A2 domain-containing protein</fullName>
    </recommendedName>
</protein>
<dbReference type="Gene3D" id="2.40.70.10">
    <property type="entry name" value="Acid Proteases"/>
    <property type="match status" value="1"/>
</dbReference>
<dbReference type="Proteomes" id="UP000030764">
    <property type="component" value="Unassembled WGS sequence"/>
</dbReference>
<organism evidence="3 4">
    <name type="scientific">Trichuris suis</name>
    <name type="common">pig whipworm</name>
    <dbReference type="NCBI Taxonomy" id="68888"/>
    <lineage>
        <taxon>Eukaryota</taxon>
        <taxon>Metazoa</taxon>
        <taxon>Ecdysozoa</taxon>
        <taxon>Nematoda</taxon>
        <taxon>Enoplea</taxon>
        <taxon>Dorylaimia</taxon>
        <taxon>Trichinellida</taxon>
        <taxon>Trichuridae</taxon>
        <taxon>Trichuris</taxon>
    </lineage>
</organism>
<dbReference type="EMBL" id="KL363837">
    <property type="protein sequence ID" value="KFD45055.1"/>
    <property type="molecule type" value="Genomic_DNA"/>
</dbReference>
<dbReference type="GO" id="GO:0004190">
    <property type="term" value="F:aspartic-type endopeptidase activity"/>
    <property type="evidence" value="ECO:0007669"/>
    <property type="project" value="InterPro"/>
</dbReference>
<feature type="domain" description="Peptidase A2" evidence="2">
    <location>
        <begin position="74"/>
        <end position="119"/>
    </location>
</feature>
<evidence type="ECO:0000259" key="2">
    <source>
        <dbReference type="PROSITE" id="PS50175"/>
    </source>
</evidence>
<accession>A0A085LJA9</accession>
<reference evidence="3 4" key="1">
    <citation type="journal article" date="2014" name="Nat. Genet.">
        <title>Genome and transcriptome of the porcine whipworm Trichuris suis.</title>
        <authorList>
            <person name="Jex A.R."/>
            <person name="Nejsum P."/>
            <person name="Schwarz E.M."/>
            <person name="Hu L."/>
            <person name="Young N.D."/>
            <person name="Hall R.S."/>
            <person name="Korhonen P.K."/>
            <person name="Liao S."/>
            <person name="Thamsborg S."/>
            <person name="Xia J."/>
            <person name="Xu P."/>
            <person name="Wang S."/>
            <person name="Scheerlinck J.P."/>
            <person name="Hofmann A."/>
            <person name="Sternberg P.W."/>
            <person name="Wang J."/>
            <person name="Gasser R.B."/>
        </authorList>
    </citation>
    <scope>NUCLEOTIDE SEQUENCE [LARGE SCALE GENOMIC DNA]</scope>
    <source>
        <strain evidence="3">DCEP-RM93M</strain>
    </source>
</reference>
<sequence length="119" mass="12895">MLEVSGIWAHCSPVPKRIGKWRRVIRTDWADDPQPMKTAGDVPQPAKMAEHSEVANATVTPRVLVEVSVNWVKFSVLVDTGAGRTLISDTLPEASWSLEVAGKPCSVGLSRWVTLACSG</sequence>
<keyword evidence="4" id="KW-1185">Reference proteome</keyword>
<dbReference type="InterPro" id="IPR021109">
    <property type="entry name" value="Peptidase_aspartic_dom_sf"/>
</dbReference>
<evidence type="ECO:0000313" key="3">
    <source>
        <dbReference type="EMBL" id="KFD45055.1"/>
    </source>
</evidence>
<dbReference type="SUPFAM" id="SSF50630">
    <property type="entry name" value="Acid proteases"/>
    <property type="match status" value="1"/>
</dbReference>
<dbReference type="GO" id="GO:0006508">
    <property type="term" value="P:proteolysis"/>
    <property type="evidence" value="ECO:0007669"/>
    <property type="project" value="InterPro"/>
</dbReference>
<dbReference type="InterPro" id="IPR001995">
    <property type="entry name" value="Peptidase_A2_cat"/>
</dbReference>
<dbReference type="AlphaFoldDB" id="A0A085LJA9"/>